<keyword evidence="1" id="KW-0677">Repeat</keyword>
<dbReference type="PANTHER" id="PTHR45586:SF1">
    <property type="entry name" value="LIPOPOLYSACCHARIDE ASSEMBLY PROTEIN B"/>
    <property type="match status" value="1"/>
</dbReference>
<dbReference type="Gene3D" id="1.10.472.10">
    <property type="entry name" value="Cyclin-like"/>
    <property type="match status" value="1"/>
</dbReference>
<dbReference type="Proteomes" id="UP000255326">
    <property type="component" value="Unassembled WGS sequence"/>
</dbReference>
<organism evidence="4 5">
    <name type="scientific">Falsibacillus pallidus</name>
    <dbReference type="NCBI Taxonomy" id="493781"/>
    <lineage>
        <taxon>Bacteria</taxon>
        <taxon>Bacillati</taxon>
        <taxon>Bacillota</taxon>
        <taxon>Bacilli</taxon>
        <taxon>Bacillales</taxon>
        <taxon>Bacillaceae</taxon>
        <taxon>Falsibacillus</taxon>
    </lineage>
</organism>
<dbReference type="InterPro" id="IPR051012">
    <property type="entry name" value="CellSynth/LPSAsmb/PSIAsmb"/>
</dbReference>
<dbReference type="OrthoDB" id="600613at2"/>
<dbReference type="AlphaFoldDB" id="A0A370GB80"/>
<evidence type="ECO:0000256" key="3">
    <source>
        <dbReference type="PROSITE-ProRule" id="PRU00339"/>
    </source>
</evidence>
<feature type="repeat" description="TPR" evidence="3">
    <location>
        <begin position="21"/>
        <end position="54"/>
    </location>
</feature>
<evidence type="ECO:0000313" key="4">
    <source>
        <dbReference type="EMBL" id="RDI41055.1"/>
    </source>
</evidence>
<sequence length="501" mass="58357">MRKDSKARNEKTKILPFIPTGEYYFNKGLKAFHRRDLSNAKKYLSRAMQLEPLEPMIMFQLAMVLTEIGEYRESNDLLHQTVEIDPYMTECHYFLANNYAHIGFFKEAYKYSVLYLEKDEDGEFVEDAEDLIELISMDAEEVIDSLHEQDELILKQEEARNLLESGNFQRAVELLQEVVETYPEFWSAYNNLALAYFYLGEMDKTSEVLEEVLEKSPGNLHALCNLAVFMYYQRRRDELEKIVDGLTKVKPMMQEHQYKLGATFALLGLYEESYFWLKKLQKVGFEGDPGFYYWLSQAAYHTGHPKTAHSAWEIVLEFNPEKEGLEPWNTEKSQEIGYEDHTSSLLKKMSSTYAEERWFGLFLLSVSKQQASILSNAEFRSFTHFSPAEMNYLSFIQKPAGKDMLSGLLRVGHHTAELLYEKHQPVGPVESGLFLMWFSIFQEMLNQKVELSNINGCAAAVEYLWLKLRNTKKPQKDLAESFGISVSTLRKYVKALEEYLR</sequence>
<dbReference type="InterPro" id="IPR036915">
    <property type="entry name" value="Cyclin-like_sf"/>
</dbReference>
<accession>A0A370GB80</accession>
<dbReference type="Gene3D" id="1.25.40.10">
    <property type="entry name" value="Tetratricopeptide repeat domain"/>
    <property type="match status" value="2"/>
</dbReference>
<dbReference type="RefSeq" id="WP_114746335.1">
    <property type="nucleotide sequence ID" value="NZ_QQAY01000010.1"/>
</dbReference>
<dbReference type="InterPro" id="IPR011990">
    <property type="entry name" value="TPR-like_helical_dom_sf"/>
</dbReference>
<evidence type="ECO:0000256" key="1">
    <source>
        <dbReference type="ARBA" id="ARBA00022737"/>
    </source>
</evidence>
<reference evidence="4 5" key="1">
    <citation type="submission" date="2018-07" db="EMBL/GenBank/DDBJ databases">
        <title>Genomic Encyclopedia of Type Strains, Phase IV (KMG-IV): sequencing the most valuable type-strain genomes for metagenomic binning, comparative biology and taxonomic classification.</title>
        <authorList>
            <person name="Goeker M."/>
        </authorList>
    </citation>
    <scope>NUCLEOTIDE SEQUENCE [LARGE SCALE GENOMIC DNA]</scope>
    <source>
        <strain evidence="4 5">DSM 25281</strain>
    </source>
</reference>
<dbReference type="SMART" id="SM00028">
    <property type="entry name" value="TPR"/>
    <property type="match status" value="4"/>
</dbReference>
<dbReference type="Pfam" id="PF13432">
    <property type="entry name" value="TPR_16"/>
    <property type="match status" value="1"/>
</dbReference>
<evidence type="ECO:0000313" key="5">
    <source>
        <dbReference type="Proteomes" id="UP000255326"/>
    </source>
</evidence>
<protein>
    <submittedName>
        <fullName evidence="4">Tetratricopeptide repeat protein</fullName>
    </submittedName>
</protein>
<feature type="repeat" description="TPR" evidence="3">
    <location>
        <begin position="55"/>
        <end position="88"/>
    </location>
</feature>
<evidence type="ECO:0000256" key="2">
    <source>
        <dbReference type="ARBA" id="ARBA00022803"/>
    </source>
</evidence>
<name>A0A370GB80_9BACI</name>
<proteinExistence type="predicted"/>
<dbReference type="PANTHER" id="PTHR45586">
    <property type="entry name" value="TPR REPEAT-CONTAINING PROTEIN PA4667"/>
    <property type="match status" value="1"/>
</dbReference>
<keyword evidence="5" id="KW-1185">Reference proteome</keyword>
<feature type="repeat" description="TPR" evidence="3">
    <location>
        <begin position="186"/>
        <end position="219"/>
    </location>
</feature>
<gene>
    <name evidence="4" type="ORF">DFR59_11056</name>
</gene>
<dbReference type="SUPFAM" id="SSF48452">
    <property type="entry name" value="TPR-like"/>
    <property type="match status" value="1"/>
</dbReference>
<comment type="caution">
    <text evidence="4">The sequence shown here is derived from an EMBL/GenBank/DDBJ whole genome shotgun (WGS) entry which is preliminary data.</text>
</comment>
<dbReference type="SUPFAM" id="SSF47954">
    <property type="entry name" value="Cyclin-like"/>
    <property type="match status" value="1"/>
</dbReference>
<dbReference type="PROSITE" id="PS50005">
    <property type="entry name" value="TPR"/>
    <property type="match status" value="3"/>
</dbReference>
<dbReference type="InterPro" id="IPR019734">
    <property type="entry name" value="TPR_rpt"/>
</dbReference>
<keyword evidence="2 3" id="KW-0802">TPR repeat</keyword>
<dbReference type="EMBL" id="QQAY01000010">
    <property type="protein sequence ID" value="RDI41055.1"/>
    <property type="molecule type" value="Genomic_DNA"/>
</dbReference>